<dbReference type="InterPro" id="IPR013783">
    <property type="entry name" value="Ig-like_fold"/>
</dbReference>
<reference evidence="5" key="1">
    <citation type="submission" date="2018-02" db="EMBL/GenBank/DDBJ databases">
        <title>Rhizophora mucronata_Transcriptome.</title>
        <authorList>
            <person name="Meera S.P."/>
            <person name="Sreeshan A."/>
            <person name="Augustine A."/>
        </authorList>
    </citation>
    <scope>NUCLEOTIDE SEQUENCE</scope>
    <source>
        <tissue evidence="5">Leaf</tissue>
    </source>
</reference>
<evidence type="ECO:0000313" key="5">
    <source>
        <dbReference type="EMBL" id="MBX12457.1"/>
    </source>
</evidence>
<dbReference type="InterPro" id="IPR032640">
    <property type="entry name" value="AMPK1_CBM"/>
</dbReference>
<dbReference type="PANTHER" id="PTHR13780">
    <property type="entry name" value="AMP-ACTIVATED PROTEIN KINASE, GAMMA REGULATORY SUBUNIT"/>
    <property type="match status" value="1"/>
</dbReference>
<dbReference type="CDD" id="cd02859">
    <property type="entry name" value="E_set_AMPKbeta_like_N"/>
    <property type="match status" value="1"/>
</dbReference>
<dbReference type="GO" id="GO:0009507">
    <property type="term" value="C:chloroplast"/>
    <property type="evidence" value="ECO:0007669"/>
    <property type="project" value="UniProtKB-ARBA"/>
</dbReference>
<dbReference type="SUPFAM" id="SSF54631">
    <property type="entry name" value="CBS-domain pair"/>
    <property type="match status" value="1"/>
</dbReference>
<accession>A0A2P2L3A0</accession>
<feature type="domain" description="CBS" evidence="4">
    <location>
        <begin position="160"/>
        <end position="222"/>
    </location>
</feature>
<keyword evidence="1" id="KW-0677">Repeat</keyword>
<dbReference type="InterPro" id="IPR050511">
    <property type="entry name" value="AMPK_gamma/SDS23_families"/>
</dbReference>
<organism evidence="5">
    <name type="scientific">Rhizophora mucronata</name>
    <name type="common">Asiatic mangrove</name>
    <dbReference type="NCBI Taxonomy" id="61149"/>
    <lineage>
        <taxon>Eukaryota</taxon>
        <taxon>Viridiplantae</taxon>
        <taxon>Streptophyta</taxon>
        <taxon>Embryophyta</taxon>
        <taxon>Tracheophyta</taxon>
        <taxon>Spermatophyta</taxon>
        <taxon>Magnoliopsida</taxon>
        <taxon>eudicotyledons</taxon>
        <taxon>Gunneridae</taxon>
        <taxon>Pentapetalae</taxon>
        <taxon>rosids</taxon>
        <taxon>fabids</taxon>
        <taxon>Malpighiales</taxon>
        <taxon>Rhizophoraceae</taxon>
        <taxon>Rhizophora</taxon>
    </lineage>
</organism>
<dbReference type="FunFam" id="2.60.40.10:FF:001860">
    <property type="entry name" value="Sucrose nonfermenting 4-like protein"/>
    <property type="match status" value="1"/>
</dbReference>
<sequence length="413" mass="46168">MDSVQEASKGVASTLLMRFMWPHGGRSVFVIGSFNRWSQLVPMSPVEGCPKIFQVIYPITPGYHQYKFLVDGEWCFDEKQHYSPSEYGIVNAVHFPVEPNHNPTINPEMPLEFKNKAFRHLVGVSDGTLTRVVPSMSESDLQVSRHHISVFLCAHTAYELLPKSGKVVALDVDTPVKQAFHILYEQGIPMAPLWDLGKGQFVGVLSALDFILILRELGNHGSNLTEEELDTHTISAWKEGKAYLNGQIDGLRGPYSRPLIHVGPYDNLKEVVSRILQNGVATVPIIYSSSEDGSFPQLLHLATLSGVLKCICRYFRHCSSTLPILQLPICAIPMVTWVPKIGESNRRPLAMLRPSASLSTVLNLLIEGMVSLIVRQMKLHVMFEQKCHSDVLVVLMLTSTWILASDLRLCLLM</sequence>
<evidence type="ECO:0000256" key="1">
    <source>
        <dbReference type="ARBA" id="ARBA00022737"/>
    </source>
</evidence>
<dbReference type="PANTHER" id="PTHR13780:SF112">
    <property type="entry name" value="CBS DOMAIN-CONTAINING PROTEIN"/>
    <property type="match status" value="1"/>
</dbReference>
<evidence type="ECO:0000259" key="4">
    <source>
        <dbReference type="PROSITE" id="PS51371"/>
    </source>
</evidence>
<dbReference type="Gene3D" id="2.60.40.10">
    <property type="entry name" value="Immunoglobulins"/>
    <property type="match status" value="1"/>
</dbReference>
<dbReference type="SUPFAM" id="SSF81296">
    <property type="entry name" value="E set domains"/>
    <property type="match status" value="1"/>
</dbReference>
<proteinExistence type="predicted"/>
<dbReference type="InterPro" id="IPR046342">
    <property type="entry name" value="CBS_dom_sf"/>
</dbReference>
<dbReference type="Pfam" id="PF16561">
    <property type="entry name" value="AMPK1_CBM"/>
    <property type="match status" value="1"/>
</dbReference>
<dbReference type="AlphaFoldDB" id="A0A2P2L3A0"/>
<dbReference type="InterPro" id="IPR014756">
    <property type="entry name" value="Ig_E-set"/>
</dbReference>
<name>A0A2P2L3A0_RHIMU</name>
<dbReference type="PROSITE" id="PS51371">
    <property type="entry name" value="CBS"/>
    <property type="match status" value="1"/>
</dbReference>
<evidence type="ECO:0000256" key="3">
    <source>
        <dbReference type="PROSITE-ProRule" id="PRU00703"/>
    </source>
</evidence>
<dbReference type="InterPro" id="IPR000644">
    <property type="entry name" value="CBS_dom"/>
</dbReference>
<protein>
    <submittedName>
        <fullName evidence="5">Sucrose nonfermenting 4-like protein</fullName>
    </submittedName>
</protein>
<evidence type="ECO:0000256" key="2">
    <source>
        <dbReference type="ARBA" id="ARBA00023122"/>
    </source>
</evidence>
<keyword evidence="2 3" id="KW-0129">CBS domain</keyword>
<dbReference type="Gene3D" id="3.10.580.10">
    <property type="entry name" value="CBS-domain"/>
    <property type="match status" value="1"/>
</dbReference>
<dbReference type="Pfam" id="PF00571">
    <property type="entry name" value="CBS"/>
    <property type="match status" value="1"/>
</dbReference>
<dbReference type="EMBL" id="GGEC01031973">
    <property type="protein sequence ID" value="MBX12457.1"/>
    <property type="molecule type" value="Transcribed_RNA"/>
</dbReference>